<dbReference type="PROSITE" id="PS50821">
    <property type="entry name" value="PAZ"/>
    <property type="match status" value="1"/>
</dbReference>
<dbReference type="SMART" id="SM00949">
    <property type="entry name" value="PAZ"/>
    <property type="match status" value="1"/>
</dbReference>
<dbReference type="Gene3D" id="3.30.420.10">
    <property type="entry name" value="Ribonuclease H-like superfamily/Ribonuclease H"/>
    <property type="match status" value="1"/>
</dbReference>
<dbReference type="Pfam" id="PF08699">
    <property type="entry name" value="ArgoL1"/>
    <property type="match status" value="1"/>
</dbReference>
<evidence type="ECO:0000256" key="1">
    <source>
        <dbReference type="RuleBase" id="RU361178"/>
    </source>
</evidence>
<dbReference type="OrthoDB" id="6491976at2759"/>
<feature type="domain" description="PAZ" evidence="2">
    <location>
        <begin position="229"/>
        <end position="343"/>
    </location>
</feature>
<organism evidence="4 5">
    <name type="scientific">Tropilaelaps mercedesae</name>
    <dbReference type="NCBI Taxonomy" id="418985"/>
    <lineage>
        <taxon>Eukaryota</taxon>
        <taxon>Metazoa</taxon>
        <taxon>Ecdysozoa</taxon>
        <taxon>Arthropoda</taxon>
        <taxon>Chelicerata</taxon>
        <taxon>Arachnida</taxon>
        <taxon>Acari</taxon>
        <taxon>Parasitiformes</taxon>
        <taxon>Mesostigmata</taxon>
        <taxon>Gamasina</taxon>
        <taxon>Dermanyssoidea</taxon>
        <taxon>Laelapidae</taxon>
        <taxon>Tropilaelaps</taxon>
    </lineage>
</organism>
<dbReference type="InterPro" id="IPR036085">
    <property type="entry name" value="PAZ_dom_sf"/>
</dbReference>
<dbReference type="SUPFAM" id="SSF101690">
    <property type="entry name" value="PAZ domain"/>
    <property type="match status" value="1"/>
</dbReference>
<dbReference type="PROSITE" id="PS50822">
    <property type="entry name" value="PIWI"/>
    <property type="match status" value="1"/>
</dbReference>
<dbReference type="AlphaFoldDB" id="A0A1V9XTG6"/>
<dbReference type="Gene3D" id="3.40.50.2300">
    <property type="match status" value="1"/>
</dbReference>
<dbReference type="PANTHER" id="PTHR22891">
    <property type="entry name" value="EUKARYOTIC TRANSLATION INITIATION FACTOR 2C"/>
    <property type="match status" value="1"/>
</dbReference>
<dbReference type="Pfam" id="PF02171">
    <property type="entry name" value="Piwi"/>
    <property type="match status" value="1"/>
</dbReference>
<dbReference type="EMBL" id="MNPL01004410">
    <property type="protein sequence ID" value="OQR76779.1"/>
    <property type="molecule type" value="Genomic_DNA"/>
</dbReference>
<dbReference type="STRING" id="418985.A0A1V9XTG6"/>
<dbReference type="SMART" id="SM01163">
    <property type="entry name" value="DUF1785"/>
    <property type="match status" value="1"/>
</dbReference>
<evidence type="ECO:0000259" key="2">
    <source>
        <dbReference type="PROSITE" id="PS50821"/>
    </source>
</evidence>
<feature type="domain" description="Piwi" evidence="3">
    <location>
        <begin position="501"/>
        <end position="809"/>
    </location>
</feature>
<name>A0A1V9XTG6_9ACAR</name>
<dbReference type="GO" id="GO:0034587">
    <property type="term" value="P:piRNA processing"/>
    <property type="evidence" value="ECO:0007669"/>
    <property type="project" value="UniProtKB-ARBA"/>
</dbReference>
<dbReference type="InterPro" id="IPR003165">
    <property type="entry name" value="Piwi"/>
</dbReference>
<dbReference type="Proteomes" id="UP000192247">
    <property type="component" value="Unassembled WGS sequence"/>
</dbReference>
<dbReference type="Pfam" id="PF16486">
    <property type="entry name" value="ArgoN"/>
    <property type="match status" value="1"/>
</dbReference>
<dbReference type="Gene3D" id="2.170.260.10">
    <property type="entry name" value="paz domain"/>
    <property type="match status" value="1"/>
</dbReference>
<proteinExistence type="inferred from homology"/>
<dbReference type="GO" id="GO:0003723">
    <property type="term" value="F:RNA binding"/>
    <property type="evidence" value="ECO:0007669"/>
    <property type="project" value="InterPro"/>
</dbReference>
<dbReference type="InParanoid" id="A0A1V9XTG6"/>
<dbReference type="InterPro" id="IPR036397">
    <property type="entry name" value="RNaseH_sf"/>
</dbReference>
<dbReference type="InterPro" id="IPR032474">
    <property type="entry name" value="Argonaute_N"/>
</dbReference>
<evidence type="ECO:0000259" key="3">
    <source>
        <dbReference type="PROSITE" id="PS50822"/>
    </source>
</evidence>
<keyword evidence="5" id="KW-1185">Reference proteome</keyword>
<dbReference type="SMART" id="SM00950">
    <property type="entry name" value="Piwi"/>
    <property type="match status" value="1"/>
</dbReference>
<dbReference type="Pfam" id="PF02170">
    <property type="entry name" value="PAZ"/>
    <property type="match status" value="1"/>
</dbReference>
<dbReference type="InterPro" id="IPR012337">
    <property type="entry name" value="RNaseH-like_sf"/>
</dbReference>
<dbReference type="InterPro" id="IPR003100">
    <property type="entry name" value="PAZ_dom"/>
</dbReference>
<reference evidence="4 5" key="1">
    <citation type="journal article" date="2017" name="Gigascience">
        <title>Draft genome of the honey bee ectoparasitic mite, Tropilaelaps mercedesae, is shaped by the parasitic life history.</title>
        <authorList>
            <person name="Dong X."/>
            <person name="Armstrong S.D."/>
            <person name="Xia D."/>
            <person name="Makepeace B.L."/>
            <person name="Darby A.C."/>
            <person name="Kadowaki T."/>
        </authorList>
    </citation>
    <scope>NUCLEOTIDE SEQUENCE [LARGE SCALE GENOMIC DNA]</scope>
    <source>
        <strain evidence="4">Wuxi-XJTLU</strain>
    </source>
</reference>
<sequence>MVLNHEVEMMQQLLQEMRVGDIPRRHSLGTWGSPIRLVSNLYGVSTTLERLFHYDVSIIPLDGRGRSNFDHSVPVSINRRVIQKLACLAYLGGRIPAFDGRSNLYLAQPLPSGHLTVHVAIPIEPDAAEDEYTRKVNFEVSIQLAAIVALDGLRPEAIQALNVVVRSASVVAKNTVAVGRSFFTRQPGDYLIGNCREMWLGYYSSIRPGQWKPLFNVNISATLFHESLPLVDYVTKFLKKPATVHLKDGLADFERRKLEQELRAVKIEVMHLPYKRRYKVAGISRKPASHCMIQMENRSLSVVQYFAEKYNRELEFPNLQCVLTQAKDGGKNFIPMEVCKTIAGQHAKLVGPGEITQLIRKTAIKPVERFQSIDRFVHSIVKNNAPDLMEEFGLNINLKPERMYGRVLRPPMISTGAKHVQPVDGQWRPDTFLVGATIEAWGIADCHGARRTREFAQSLQDIGKKFGMEILPPRFIRTYGSEFTPHSILSDIKSSFPETKLTVVILGRYTSYEGIKQVSESNSNLVMMTQCVRGVNLDSKKHDRTFVTNVLMKINSKMGGVNNGVVSKVLPAVLTRPFIVFGGDVSHPSPLNKKHSSIAAVVATMDHVPSKYYTVTSSQQTRTTNRLECIANLKDMVKECLKEFERTNRTKPLHLFFFRDGVSEGQFPIVRAFEVLQIRLACKELDENYQPPLTFLVVQKRHHVRFRPEIEEEGQGRARNIPAGTVIEEKVTHPTNFDFFLCSHAGIQGTSRPAHYQVIHDDANFSADELQTLSYNLCHTYGRCARSVSIPAPIYYAHLAAARARHHMIALDSQQELSESESSSGIDQPNEVRLRAIKVCESLRGERYFL</sequence>
<comment type="similarity">
    <text evidence="1">Belongs to the argonaute family.</text>
</comment>
<gene>
    <name evidence="4" type="ORF">BIW11_07561</name>
</gene>
<evidence type="ECO:0000313" key="4">
    <source>
        <dbReference type="EMBL" id="OQR76779.1"/>
    </source>
</evidence>
<protein>
    <submittedName>
        <fullName evidence="4">Protein argonaute-3-like</fullName>
    </submittedName>
</protein>
<evidence type="ECO:0000313" key="5">
    <source>
        <dbReference type="Proteomes" id="UP000192247"/>
    </source>
</evidence>
<accession>A0A1V9XTG6</accession>
<comment type="caution">
    <text evidence="4">The sequence shown here is derived from an EMBL/GenBank/DDBJ whole genome shotgun (WGS) entry which is preliminary data.</text>
</comment>
<dbReference type="CDD" id="cd02846">
    <property type="entry name" value="PAZ_argonaute_like"/>
    <property type="match status" value="1"/>
</dbReference>
<dbReference type="InterPro" id="IPR014811">
    <property type="entry name" value="ArgoL1"/>
</dbReference>
<dbReference type="SUPFAM" id="SSF53098">
    <property type="entry name" value="Ribonuclease H-like"/>
    <property type="match status" value="1"/>
</dbReference>